<keyword evidence="6 8" id="KW-0472">Membrane</keyword>
<dbReference type="Pfam" id="PF03006">
    <property type="entry name" value="HlyIII"/>
    <property type="match status" value="1"/>
</dbReference>
<feature type="transmembrane region" description="Helical" evidence="8">
    <location>
        <begin position="91"/>
        <end position="108"/>
    </location>
</feature>
<feature type="transmembrane region" description="Helical" evidence="8">
    <location>
        <begin position="168"/>
        <end position="186"/>
    </location>
</feature>
<reference evidence="10 11" key="1">
    <citation type="submission" date="2018-05" db="EMBL/GenBank/DDBJ databases">
        <title>Genomic Encyclopedia of Type Strains, Phase IV (KMG-IV): sequencing the most valuable type-strain genomes for metagenomic binning, comparative biology and taxonomic classification.</title>
        <authorList>
            <person name="Goeker M."/>
        </authorList>
    </citation>
    <scope>NUCLEOTIDE SEQUENCE [LARGE SCALE GENOMIC DNA]</scope>
    <source>
        <strain evidence="10 11">JC118</strain>
    </source>
</reference>
<dbReference type="EMBL" id="JALDAW010000011">
    <property type="protein sequence ID" value="MDY5167884.1"/>
    <property type="molecule type" value="Genomic_DNA"/>
</dbReference>
<keyword evidence="5 8" id="KW-1133">Transmembrane helix</keyword>
<sequence>MSLNSMKNMTRLSFSEEVGNTLTHGIMALLFLFALPYAAILGYIKGGAMQAFGVSVFVISIFLMFLISALYHSTPFESTNKLVFRILDHSCIYIAIAGSYTPIAITMIQGWQSVLILIIEWSIVIGGILYKIFGKREFSKLSLAIYLIMGWIAVFFLPTIIAKAAWQFIFFIVLGGVFYSIGVYFYSHQKKKYYHVIWHLFINLASIVHFIAIVYYL</sequence>
<dbReference type="GO" id="GO:0140911">
    <property type="term" value="F:pore-forming activity"/>
    <property type="evidence" value="ECO:0007669"/>
    <property type="project" value="InterPro"/>
</dbReference>
<dbReference type="Proteomes" id="UP000247612">
    <property type="component" value="Unassembled WGS sequence"/>
</dbReference>
<feature type="binding site" evidence="7">
    <location>
        <position position="195"/>
    </location>
    <ligand>
        <name>Zn(2+)</name>
        <dbReference type="ChEBI" id="CHEBI:29105"/>
    </ligand>
</feature>
<feature type="transmembrane region" description="Helical" evidence="8">
    <location>
        <begin position="193"/>
        <end position="216"/>
    </location>
</feature>
<name>A0A2V2F0W1_9FIRM</name>
<dbReference type="EMBL" id="QJKH01000010">
    <property type="protein sequence ID" value="PXX77609.1"/>
    <property type="molecule type" value="Genomic_DNA"/>
</dbReference>
<dbReference type="InterPro" id="IPR004254">
    <property type="entry name" value="AdipoR/HlyIII-related"/>
</dbReference>
<evidence type="ECO:0000256" key="7">
    <source>
        <dbReference type="PIRSR" id="PIRSR604254-1"/>
    </source>
</evidence>
<evidence type="ECO:0000256" key="5">
    <source>
        <dbReference type="ARBA" id="ARBA00022989"/>
    </source>
</evidence>
<keyword evidence="3" id="KW-1003">Cell membrane</keyword>
<keyword evidence="7" id="KW-0862">Zinc</keyword>
<organism evidence="10 11">
    <name type="scientific">Dielma fastidiosa</name>
    <dbReference type="NCBI Taxonomy" id="1034346"/>
    <lineage>
        <taxon>Bacteria</taxon>
        <taxon>Bacillati</taxon>
        <taxon>Bacillota</taxon>
        <taxon>Erysipelotrichia</taxon>
        <taxon>Erysipelotrichales</taxon>
        <taxon>Erysipelotrichaceae</taxon>
        <taxon>Dielma</taxon>
    </lineage>
</organism>
<dbReference type="PANTHER" id="PTHR20855">
    <property type="entry name" value="ADIPOR/PROGESTIN RECEPTOR-RELATED"/>
    <property type="match status" value="1"/>
</dbReference>
<dbReference type="PANTHER" id="PTHR20855:SF3">
    <property type="entry name" value="LD03007P"/>
    <property type="match status" value="1"/>
</dbReference>
<dbReference type="GeneID" id="94439373"/>
<comment type="similarity">
    <text evidence="2">Belongs to the UPF0073 (Hly-III) family.</text>
</comment>
<keyword evidence="7" id="KW-0479">Metal-binding</keyword>
<dbReference type="OrthoDB" id="9813689at2"/>
<evidence type="ECO:0000256" key="6">
    <source>
        <dbReference type="ARBA" id="ARBA00023136"/>
    </source>
</evidence>
<comment type="caution">
    <text evidence="10">The sequence shown here is derived from an EMBL/GenBank/DDBJ whole genome shotgun (WGS) entry which is preliminary data.</text>
</comment>
<evidence type="ECO:0000256" key="1">
    <source>
        <dbReference type="ARBA" id="ARBA00004651"/>
    </source>
</evidence>
<proteinExistence type="inferred from homology"/>
<feature type="transmembrane region" description="Helical" evidence="8">
    <location>
        <begin position="21"/>
        <end position="44"/>
    </location>
</feature>
<accession>A0A2V2F0W1</accession>
<evidence type="ECO:0000313" key="11">
    <source>
        <dbReference type="Proteomes" id="UP000247612"/>
    </source>
</evidence>
<dbReference type="STRING" id="1034346.GCA_000313565_01441"/>
<keyword evidence="11" id="KW-1185">Reference proteome</keyword>
<dbReference type="NCBIfam" id="TIGR01065">
    <property type="entry name" value="hlyIII"/>
    <property type="match status" value="1"/>
</dbReference>
<dbReference type="AlphaFoldDB" id="A0A2V2F0W1"/>
<feature type="binding site" evidence="7">
    <location>
        <position position="72"/>
    </location>
    <ligand>
        <name>Zn(2+)</name>
        <dbReference type="ChEBI" id="CHEBI:29105"/>
    </ligand>
</feature>
<feature type="transmembrane region" description="Helical" evidence="8">
    <location>
        <begin position="114"/>
        <end position="133"/>
    </location>
</feature>
<evidence type="ECO:0000256" key="4">
    <source>
        <dbReference type="ARBA" id="ARBA00022692"/>
    </source>
</evidence>
<feature type="transmembrane region" description="Helical" evidence="8">
    <location>
        <begin position="145"/>
        <end position="162"/>
    </location>
</feature>
<feature type="binding site" evidence="7">
    <location>
        <position position="199"/>
    </location>
    <ligand>
        <name>Zn(2+)</name>
        <dbReference type="ChEBI" id="CHEBI:29105"/>
    </ligand>
</feature>
<dbReference type="Proteomes" id="UP001276902">
    <property type="component" value="Unassembled WGS sequence"/>
</dbReference>
<dbReference type="RefSeq" id="WP_022937744.1">
    <property type="nucleotide sequence ID" value="NZ_BAABZA010000001.1"/>
</dbReference>
<evidence type="ECO:0000256" key="3">
    <source>
        <dbReference type="ARBA" id="ARBA00022475"/>
    </source>
</evidence>
<dbReference type="GO" id="GO:0046872">
    <property type="term" value="F:metal ion binding"/>
    <property type="evidence" value="ECO:0007669"/>
    <property type="project" value="UniProtKB-KW"/>
</dbReference>
<feature type="transmembrane region" description="Helical" evidence="8">
    <location>
        <begin position="50"/>
        <end position="71"/>
    </location>
</feature>
<keyword evidence="4 8" id="KW-0812">Transmembrane</keyword>
<reference evidence="9" key="2">
    <citation type="submission" date="2022-03" db="EMBL/GenBank/DDBJ databases">
        <title>First case of bacteraemia caused by Dielma fastidiosa in a patient hospitalised with diverticulitis.</title>
        <authorList>
            <person name="Forman-Ankjaer B."/>
            <person name="Hvid-Jensen F."/>
            <person name="Kobel C.M."/>
            <person name="Greve T."/>
        </authorList>
    </citation>
    <scope>NUCLEOTIDE SEQUENCE</scope>
    <source>
        <strain evidence="9">AUH_DF_2021</strain>
    </source>
</reference>
<comment type="subcellular location">
    <subcellularLocation>
        <location evidence="1">Cell membrane</location>
        <topology evidence="1">Multi-pass membrane protein</topology>
    </subcellularLocation>
</comment>
<evidence type="ECO:0000313" key="9">
    <source>
        <dbReference type="EMBL" id="MDY5167884.1"/>
    </source>
</evidence>
<gene>
    <name evidence="10" type="ORF">DES51_110163</name>
    <name evidence="9" type="ORF">MQE39_07125</name>
</gene>
<dbReference type="InterPro" id="IPR005744">
    <property type="entry name" value="Hy-lIII"/>
</dbReference>
<evidence type="ECO:0000256" key="2">
    <source>
        <dbReference type="ARBA" id="ARBA00008488"/>
    </source>
</evidence>
<evidence type="ECO:0000256" key="8">
    <source>
        <dbReference type="SAM" id="Phobius"/>
    </source>
</evidence>
<evidence type="ECO:0000313" key="10">
    <source>
        <dbReference type="EMBL" id="PXX77609.1"/>
    </source>
</evidence>
<protein>
    <submittedName>
        <fullName evidence="10">Channel protein (Hemolysin III family)</fullName>
    </submittedName>
    <submittedName>
        <fullName evidence="9">Hemolysin III family protein</fullName>
    </submittedName>
</protein>
<dbReference type="GO" id="GO:0005886">
    <property type="term" value="C:plasma membrane"/>
    <property type="evidence" value="ECO:0007669"/>
    <property type="project" value="UniProtKB-SubCell"/>
</dbReference>